<name>F0YBH3_AURAN</name>
<keyword evidence="5" id="KW-1185">Reference proteome</keyword>
<gene>
    <name evidence="4" type="ORF">AURANDRAFT_27315</name>
    <name evidence="3" type="ORF">AURANDRAFT_35279</name>
</gene>
<proteinExistence type="predicted"/>
<dbReference type="GeneID" id="20220337"/>
<dbReference type="KEGG" id="aaf:AURANDRAFT_27315"/>
<dbReference type="EMBL" id="GL833130">
    <property type="protein sequence ID" value="EGB07664.1"/>
    <property type="molecule type" value="Genomic_DNA"/>
</dbReference>
<dbReference type="InterPro" id="IPR016039">
    <property type="entry name" value="Thiolase-like"/>
</dbReference>
<dbReference type="Gene3D" id="3.40.47.10">
    <property type="match status" value="1"/>
</dbReference>
<dbReference type="KEGG" id="aaf:AURANDRAFT_35279"/>
<dbReference type="RefSeq" id="XP_009042899.1">
    <property type="nucleotide sequence ID" value="XM_009044651.1"/>
</dbReference>
<dbReference type="GeneID" id="20221582"/>
<dbReference type="RefSeq" id="XP_009037659.1">
    <property type="nucleotide sequence ID" value="XM_009039411.1"/>
</dbReference>
<accession>F0YBH3</accession>
<dbReference type="PANTHER" id="PTHR43323:SF2">
    <property type="entry name" value="HYDROXYMETHYLGLUTARYL-COA SYNTHASE"/>
    <property type="match status" value="1"/>
</dbReference>
<organism evidence="5">
    <name type="scientific">Aureococcus anophagefferens</name>
    <name type="common">Harmful bloom alga</name>
    <dbReference type="NCBI Taxonomy" id="44056"/>
    <lineage>
        <taxon>Eukaryota</taxon>
        <taxon>Sar</taxon>
        <taxon>Stramenopiles</taxon>
        <taxon>Ochrophyta</taxon>
        <taxon>Pelagophyceae</taxon>
        <taxon>Pelagomonadales</taxon>
        <taxon>Pelagomonadaceae</taxon>
        <taxon>Aureococcus</taxon>
    </lineage>
</organism>
<dbReference type="GO" id="GO:0010142">
    <property type="term" value="P:farnesyl diphosphate biosynthetic process, mevalonate pathway"/>
    <property type="evidence" value="ECO:0007669"/>
    <property type="project" value="TreeGrafter"/>
</dbReference>
<evidence type="ECO:0000256" key="1">
    <source>
        <dbReference type="ARBA" id="ARBA00022679"/>
    </source>
</evidence>
<dbReference type="Pfam" id="PF01154">
    <property type="entry name" value="HMG_CoA_synt_N"/>
    <property type="match status" value="1"/>
</dbReference>
<dbReference type="GO" id="GO:0006084">
    <property type="term" value="P:acetyl-CoA metabolic process"/>
    <property type="evidence" value="ECO:0007669"/>
    <property type="project" value="TreeGrafter"/>
</dbReference>
<dbReference type="CDD" id="cd00827">
    <property type="entry name" value="init_cond_enzymes"/>
    <property type="match status" value="1"/>
</dbReference>
<dbReference type="Proteomes" id="UP000002729">
    <property type="component" value="Unassembled WGS sequence"/>
</dbReference>
<dbReference type="InterPro" id="IPR013528">
    <property type="entry name" value="HMG_CoA_synth_N"/>
</dbReference>
<evidence type="ECO:0000313" key="3">
    <source>
        <dbReference type="EMBL" id="EGB02403.1"/>
    </source>
</evidence>
<dbReference type="AlphaFoldDB" id="F0YBH3"/>
<dbReference type="InParanoid" id="F0YBH3"/>
<reference evidence="4 5" key="1">
    <citation type="journal article" date="2011" name="Proc. Natl. Acad. Sci. U.S.A.">
        <title>Niche of harmful alga Aureococcus anophagefferens revealed through ecogenomics.</title>
        <authorList>
            <person name="Gobler C.J."/>
            <person name="Berry D.L."/>
            <person name="Dyhrman S.T."/>
            <person name="Wilhelm S.W."/>
            <person name="Salamov A."/>
            <person name="Lobanov A.V."/>
            <person name="Zhang Y."/>
            <person name="Collier J.L."/>
            <person name="Wurch L.L."/>
            <person name="Kustka A.B."/>
            <person name="Dill B.D."/>
            <person name="Shah M."/>
            <person name="VerBerkmoes N.C."/>
            <person name="Kuo A."/>
            <person name="Terry A."/>
            <person name="Pangilinan J."/>
            <person name="Lindquist E.A."/>
            <person name="Lucas S."/>
            <person name="Paulsen I.T."/>
            <person name="Hattenrath-Lehmann T.K."/>
            <person name="Talmage S.C."/>
            <person name="Walker E.A."/>
            <person name="Koch F."/>
            <person name="Burson A.M."/>
            <person name="Marcoval M.A."/>
            <person name="Tang Y.Z."/>
            <person name="Lecleir G.R."/>
            <person name="Coyne K.J."/>
            <person name="Berg G.M."/>
            <person name="Bertrand E.M."/>
            <person name="Saito M.A."/>
            <person name="Gladyshev V.N."/>
            <person name="Grigoriev I.V."/>
        </authorList>
    </citation>
    <scope>NUCLEOTIDE SEQUENCE [LARGE SCALE GENOMIC DNA]</scope>
    <source>
        <strain evidence="5">CCMP 1984</strain>
        <strain evidence="4">CCMP1984</strain>
    </source>
</reference>
<evidence type="ECO:0000259" key="2">
    <source>
        <dbReference type="Pfam" id="PF01154"/>
    </source>
</evidence>
<dbReference type="SUPFAM" id="SSF53901">
    <property type="entry name" value="Thiolase-like"/>
    <property type="match status" value="1"/>
</dbReference>
<dbReference type="eggNOG" id="KOG1393">
    <property type="taxonomic scope" value="Eukaryota"/>
</dbReference>
<evidence type="ECO:0000313" key="4">
    <source>
        <dbReference type="EMBL" id="EGB07664.1"/>
    </source>
</evidence>
<dbReference type="EMBL" id="GL833554">
    <property type="protein sequence ID" value="EGB02403.1"/>
    <property type="molecule type" value="Genomic_DNA"/>
</dbReference>
<keyword evidence="1" id="KW-0808">Transferase</keyword>
<sequence length="209" mass="22047">ADEAGIVALDYHAPSLCVRATDVERFHGSPGRYTVGRGQELVTFASDDEDAVSMALSALCRLLARSELAFEDVGRLECGTESSVDRGKSTKSFLMSLFEATGDLDVQGADTVNACYGGTNALLSTRNWIHGPGWTGRYGAVVCSDPAVHPDPAQLAGVGASAVSLLAGPRASLAMETRCTTFVKHAWDFYRPVGWSSNDALVDVAVATT</sequence>
<evidence type="ECO:0000313" key="5">
    <source>
        <dbReference type="Proteomes" id="UP000002729"/>
    </source>
</evidence>
<dbReference type="PANTHER" id="PTHR43323">
    <property type="entry name" value="3-HYDROXY-3-METHYLGLUTARYL COENZYME A SYNTHASE"/>
    <property type="match status" value="1"/>
</dbReference>
<dbReference type="OrthoDB" id="1269963at2759"/>
<dbReference type="GO" id="GO:0004421">
    <property type="term" value="F:hydroxymethylglutaryl-CoA synthase activity"/>
    <property type="evidence" value="ECO:0007669"/>
    <property type="project" value="TreeGrafter"/>
</dbReference>
<feature type="domain" description="Hydroxymethylglutaryl-coenzyme A synthase N-terminal" evidence="2">
    <location>
        <begin position="3"/>
        <end position="171"/>
    </location>
</feature>
<feature type="non-terminal residue" evidence="4">
    <location>
        <position position="1"/>
    </location>
</feature>
<protein>
    <recommendedName>
        <fullName evidence="2">Hydroxymethylglutaryl-coenzyme A synthase N-terminal domain-containing protein</fullName>
    </recommendedName>
</protein>